<feature type="transmembrane region" description="Helical" evidence="1">
    <location>
        <begin position="151"/>
        <end position="171"/>
    </location>
</feature>
<evidence type="ECO:0000313" key="3">
    <source>
        <dbReference type="Proteomes" id="UP000034539"/>
    </source>
</evidence>
<sequence>MFNLQNNFLSEIFNSSAKTLSDFLPHFFAGFIVLLIGILTASLAKSVVLGFFKVIKIEKWMEEASLAEEKDVKVWPGIIAELIKISVIFAFLVPAFEAWGFPKATEVINSFLLYLPNVFVAVLVGFVGLFAGNISFQIVRHGMKGVGKENSLALAALAKYSILFFTILVVLNQLGVAAELIRILFTGIVAMLALAGGLAFGLGGQETARDILKKLKQRLEK</sequence>
<dbReference type="Proteomes" id="UP000034539">
    <property type="component" value="Unassembled WGS sequence"/>
</dbReference>
<dbReference type="Gene3D" id="1.10.287.1260">
    <property type="match status" value="1"/>
</dbReference>
<protein>
    <submittedName>
        <fullName evidence="2">Uncharacterized protein</fullName>
    </submittedName>
</protein>
<reference evidence="2 3" key="1">
    <citation type="journal article" date="2015" name="Nature">
        <title>rRNA introns, odd ribosomes, and small enigmatic genomes across a large radiation of phyla.</title>
        <authorList>
            <person name="Brown C.T."/>
            <person name="Hug L.A."/>
            <person name="Thomas B.C."/>
            <person name="Sharon I."/>
            <person name="Castelle C.J."/>
            <person name="Singh A."/>
            <person name="Wilkins M.J."/>
            <person name="Williams K.H."/>
            <person name="Banfield J.F."/>
        </authorList>
    </citation>
    <scope>NUCLEOTIDE SEQUENCE [LARGE SCALE GENOMIC DNA]</scope>
</reference>
<feature type="transmembrane region" description="Helical" evidence="1">
    <location>
        <begin position="27"/>
        <end position="52"/>
    </location>
</feature>
<dbReference type="InterPro" id="IPR008910">
    <property type="entry name" value="MSC_TM_helix"/>
</dbReference>
<evidence type="ECO:0000313" key="2">
    <source>
        <dbReference type="EMBL" id="KKR31350.1"/>
    </source>
</evidence>
<name>A0A0G0S9C9_9BACT</name>
<keyword evidence="1" id="KW-1133">Transmembrane helix</keyword>
<feature type="transmembrane region" description="Helical" evidence="1">
    <location>
        <begin position="113"/>
        <end position="139"/>
    </location>
</feature>
<keyword evidence="1" id="KW-0812">Transmembrane</keyword>
<dbReference type="EMBL" id="LBXN01000073">
    <property type="protein sequence ID" value="KKR31350.1"/>
    <property type="molecule type" value="Genomic_DNA"/>
</dbReference>
<feature type="transmembrane region" description="Helical" evidence="1">
    <location>
        <begin position="183"/>
        <end position="204"/>
    </location>
</feature>
<dbReference type="AlphaFoldDB" id="A0A0G0S9C9"/>
<comment type="caution">
    <text evidence="2">The sequence shown here is derived from an EMBL/GenBank/DDBJ whole genome shotgun (WGS) entry which is preliminary data.</text>
</comment>
<proteinExistence type="predicted"/>
<gene>
    <name evidence="2" type="ORF">UT63_C0073G0016</name>
</gene>
<organism evidence="2 3">
    <name type="scientific">Candidatus Gottesmanbacteria bacterium GW2011_GWC2_39_8</name>
    <dbReference type="NCBI Taxonomy" id="1618450"/>
    <lineage>
        <taxon>Bacteria</taxon>
        <taxon>Candidatus Gottesmaniibacteriota</taxon>
    </lineage>
</organism>
<keyword evidence="1" id="KW-0472">Membrane</keyword>
<feature type="transmembrane region" description="Helical" evidence="1">
    <location>
        <begin position="72"/>
        <end position="93"/>
    </location>
</feature>
<dbReference type="Pfam" id="PF05552">
    <property type="entry name" value="MS_channel_1st_1"/>
    <property type="match status" value="1"/>
</dbReference>
<evidence type="ECO:0000256" key="1">
    <source>
        <dbReference type="SAM" id="Phobius"/>
    </source>
</evidence>
<accession>A0A0G0S9C9</accession>